<keyword evidence="9" id="KW-1015">Disulfide bond</keyword>
<keyword evidence="10" id="KW-0278">Fertilization</keyword>
<feature type="region of interest" description="Disordered" evidence="11">
    <location>
        <begin position="787"/>
        <end position="808"/>
    </location>
</feature>
<comment type="caution">
    <text evidence="15">The sequence shown here is derived from an EMBL/GenBank/DDBJ whole genome shotgun (WGS) entry which is preliminary data.</text>
</comment>
<dbReference type="EMBL" id="JAKOGI010000005">
    <property type="protein sequence ID" value="KAJ8452368.1"/>
    <property type="molecule type" value="Genomic_DNA"/>
</dbReference>
<evidence type="ECO:0000256" key="2">
    <source>
        <dbReference type="ARBA" id="ARBA00010929"/>
    </source>
</evidence>
<keyword evidence="16" id="KW-1185">Reference proteome</keyword>
<keyword evidence="3" id="KW-1003">Cell membrane</keyword>
<dbReference type="OrthoDB" id="272303at2759"/>
<evidence type="ECO:0000256" key="4">
    <source>
        <dbReference type="ARBA" id="ARBA00022692"/>
    </source>
</evidence>
<keyword evidence="8 12" id="KW-0472">Membrane</keyword>
<evidence type="ECO:0000256" key="5">
    <source>
        <dbReference type="ARBA" id="ARBA00022729"/>
    </source>
</evidence>
<feature type="chain" id="PRO_5040308497" description="Generative cell specific-1/HAP2 domain-containing protein" evidence="13">
    <location>
        <begin position="24"/>
        <end position="844"/>
    </location>
</feature>
<dbReference type="InterPro" id="IPR018928">
    <property type="entry name" value="HAP2/GCS1_dom"/>
</dbReference>
<feature type="transmembrane region" description="Helical" evidence="12">
    <location>
        <begin position="667"/>
        <end position="688"/>
    </location>
</feature>
<evidence type="ECO:0000313" key="16">
    <source>
        <dbReference type="Proteomes" id="UP001153076"/>
    </source>
</evidence>
<dbReference type="InterPro" id="IPR040326">
    <property type="entry name" value="HAP2/GCS1"/>
</dbReference>
<feature type="compositionally biased region" description="Basic residues" evidence="11">
    <location>
        <begin position="725"/>
        <end position="752"/>
    </location>
</feature>
<evidence type="ECO:0000256" key="6">
    <source>
        <dbReference type="ARBA" id="ARBA00022989"/>
    </source>
</evidence>
<name>A0A9Q1QR85_9CARY</name>
<evidence type="ECO:0000256" key="7">
    <source>
        <dbReference type="ARBA" id="ARBA00023121"/>
    </source>
</evidence>
<dbReference type="Proteomes" id="UP001153076">
    <property type="component" value="Unassembled WGS sequence"/>
</dbReference>
<protein>
    <recommendedName>
        <fullName evidence="14">Generative cell specific-1/HAP2 domain-containing protein</fullName>
    </recommendedName>
</protein>
<dbReference type="PANTHER" id="PTHR31764">
    <property type="entry name" value="PROTEIN HAPLESS 2"/>
    <property type="match status" value="1"/>
</dbReference>
<dbReference type="PANTHER" id="PTHR31764:SF0">
    <property type="entry name" value="GENERATIVE CELL SPECIFIC-1_HAP2 DOMAIN-CONTAINING PROTEIN"/>
    <property type="match status" value="1"/>
</dbReference>
<evidence type="ECO:0000259" key="14">
    <source>
        <dbReference type="Pfam" id="PF10699"/>
    </source>
</evidence>
<dbReference type="GO" id="GO:0005886">
    <property type="term" value="C:plasma membrane"/>
    <property type="evidence" value="ECO:0007669"/>
    <property type="project" value="UniProtKB-SubCell"/>
</dbReference>
<keyword evidence="4 12" id="KW-0812">Transmembrane</keyword>
<keyword evidence="6 12" id="KW-1133">Transmembrane helix</keyword>
<accession>A0A9Q1QR85</accession>
<evidence type="ECO:0000256" key="8">
    <source>
        <dbReference type="ARBA" id="ARBA00023136"/>
    </source>
</evidence>
<dbReference type="AlphaFoldDB" id="A0A9Q1QR85"/>
<keyword evidence="5 13" id="KW-0732">Signal</keyword>
<comment type="subcellular location">
    <subcellularLocation>
        <location evidence="1">Cell membrane</location>
        <topology evidence="1">Single-pass type I membrane protein</topology>
    </subcellularLocation>
</comment>
<keyword evidence="7" id="KW-0446">Lipid-binding</keyword>
<dbReference type="Pfam" id="PF10699">
    <property type="entry name" value="HAP2-GCS1"/>
    <property type="match status" value="2"/>
</dbReference>
<feature type="domain" description="Generative cell specific-1/HAP2" evidence="14">
    <location>
        <begin position="397"/>
        <end position="665"/>
    </location>
</feature>
<feature type="domain" description="Generative cell specific-1/HAP2" evidence="14">
    <location>
        <begin position="58"/>
        <end position="342"/>
    </location>
</feature>
<evidence type="ECO:0000313" key="15">
    <source>
        <dbReference type="EMBL" id="KAJ8452368.1"/>
    </source>
</evidence>
<evidence type="ECO:0000256" key="1">
    <source>
        <dbReference type="ARBA" id="ARBA00004251"/>
    </source>
</evidence>
<evidence type="ECO:0000256" key="3">
    <source>
        <dbReference type="ARBA" id="ARBA00022475"/>
    </source>
</evidence>
<evidence type="ECO:0000256" key="10">
    <source>
        <dbReference type="ARBA" id="ARBA00023279"/>
    </source>
</evidence>
<evidence type="ECO:0000256" key="9">
    <source>
        <dbReference type="ARBA" id="ARBA00023157"/>
    </source>
</evidence>
<reference evidence="15" key="1">
    <citation type="submission" date="2022-04" db="EMBL/GenBank/DDBJ databases">
        <title>Carnegiea gigantea Genome sequencing and assembly v2.</title>
        <authorList>
            <person name="Copetti D."/>
            <person name="Sanderson M.J."/>
            <person name="Burquez A."/>
            <person name="Wojciechowski M.F."/>
        </authorList>
    </citation>
    <scope>NUCLEOTIDE SEQUENCE</scope>
    <source>
        <strain evidence="15">SGP5-SGP5p</strain>
        <tissue evidence="15">Aerial part</tissue>
    </source>
</reference>
<sequence>MRSIAVVVLVFLSSELWPSPGAGGGLRRGFGEAVQILSKSKLEKCEKSSPDSNPNGHLNCTRKILVNMAVPSNSSGGEASMVAEVAEVEENSTSKMKTLRVPPVITVNKTAAYALFELTYIRDVPYKPVEYYVKTRRCEPHADASVVKICYGMSKVISLNPPSQSAVLVGIGDEYLLRVETSSMTLFKEVNVDIPTGFTVLVSCVIPFVFCLLVDKLTRGKANTAHCLRFPGDWFHVFGIGQRTVGFSVRIEVKTGSKVSEVVVGPQNRTAVSSDNFLRVNLVGDFVGYTNIPSFEDFYLVIPREGVPGQPANLGRNFSLWMLLERVRFTLDGLECNKIGVMKLSMASQISAPPPSGVVYTISCGTFMKSVLFSSISWSHSFLVGYQVVLIEGTVFQADQNRISRNQPPLYSVAGRFERINEHPVEFVVDFVWYLILMNMSIKFVLYSKNVQGAGSHSFSFGITEAISTNLLIEMAADDIDYVFQRSPGKILGITVPTFEALAQFGIAKITTKNIGEMEASYSLTFHCSKGVTMMEEQFFIMKPKEVVTRSFRIDPTTDQAAKYACSGNLSSKFSPQAAILKDSEYNEVDRAECQFTTTATVLENGTQGTPFLPPKSDRKGFFESIRELWNNLWAGLSDFITGKTCRSKCSGFFDFNCHMQYVCMSWIVMFGLFLSIFPTVLVLLWLLHQKGLFDPLYDWWEDHCWHSNRRHKNPKRHGVDIDHHRKRQAHHHRHRRNHVDHHDHGHRHAHRLHDYERQLHHVHKDKHKHGGHRSGGVLKQMHFEGDEEEGGIQHHRHRKQRKAIKRASRLRKHNREYEHELYVDEHRLLKEAGHHKLLIKRRE</sequence>
<dbReference type="GO" id="GO:0008289">
    <property type="term" value="F:lipid binding"/>
    <property type="evidence" value="ECO:0007669"/>
    <property type="project" value="UniProtKB-KW"/>
</dbReference>
<proteinExistence type="inferred from homology"/>
<organism evidence="15 16">
    <name type="scientific">Carnegiea gigantea</name>
    <dbReference type="NCBI Taxonomy" id="171969"/>
    <lineage>
        <taxon>Eukaryota</taxon>
        <taxon>Viridiplantae</taxon>
        <taxon>Streptophyta</taxon>
        <taxon>Embryophyta</taxon>
        <taxon>Tracheophyta</taxon>
        <taxon>Spermatophyta</taxon>
        <taxon>Magnoliopsida</taxon>
        <taxon>eudicotyledons</taxon>
        <taxon>Gunneridae</taxon>
        <taxon>Pentapetalae</taxon>
        <taxon>Caryophyllales</taxon>
        <taxon>Cactineae</taxon>
        <taxon>Cactaceae</taxon>
        <taxon>Cactoideae</taxon>
        <taxon>Echinocereeae</taxon>
        <taxon>Carnegiea</taxon>
    </lineage>
</organism>
<gene>
    <name evidence="15" type="ORF">Cgig2_006173</name>
</gene>
<evidence type="ECO:0000256" key="11">
    <source>
        <dbReference type="SAM" id="MobiDB-lite"/>
    </source>
</evidence>
<feature type="compositionally biased region" description="Basic residues" evidence="11">
    <location>
        <begin position="794"/>
        <end position="808"/>
    </location>
</feature>
<feature type="signal peptide" evidence="13">
    <location>
        <begin position="1"/>
        <end position="23"/>
    </location>
</feature>
<comment type="similarity">
    <text evidence="2">Belongs to the HAP2/GCS1 family.</text>
</comment>
<evidence type="ECO:0000256" key="12">
    <source>
        <dbReference type="SAM" id="Phobius"/>
    </source>
</evidence>
<feature type="region of interest" description="Disordered" evidence="11">
    <location>
        <begin position="712"/>
        <end position="752"/>
    </location>
</feature>
<evidence type="ECO:0000256" key="13">
    <source>
        <dbReference type="SAM" id="SignalP"/>
    </source>
</evidence>